<evidence type="ECO:0000256" key="1">
    <source>
        <dbReference type="ARBA" id="ARBA00022670"/>
    </source>
</evidence>
<dbReference type="Gene3D" id="3.30.2010.10">
    <property type="entry name" value="Metalloproteases ('zincins'), catalytic domain"/>
    <property type="match status" value="1"/>
</dbReference>
<dbReference type="KEGG" id="glj:GKIL_3291"/>
<dbReference type="PANTHER" id="PTHR22726">
    <property type="entry name" value="METALLOENDOPEPTIDASE OMA1"/>
    <property type="match status" value="1"/>
</dbReference>
<feature type="chain" id="PRO_5004663763" evidence="7">
    <location>
        <begin position="27"/>
        <end position="256"/>
    </location>
</feature>
<comment type="similarity">
    <text evidence="6">Belongs to the peptidase M48 family.</text>
</comment>
<evidence type="ECO:0000256" key="2">
    <source>
        <dbReference type="ARBA" id="ARBA00022723"/>
    </source>
</evidence>
<proteinExistence type="inferred from homology"/>
<accession>U5QKM9</accession>
<dbReference type="CDD" id="cd07333">
    <property type="entry name" value="M48C_bepA_like"/>
    <property type="match status" value="1"/>
</dbReference>
<keyword evidence="2" id="KW-0479">Metal-binding</keyword>
<name>U5QKM9_GLOK1</name>
<dbReference type="RefSeq" id="WP_023174823.1">
    <property type="nucleotide sequence ID" value="NC_022600.1"/>
</dbReference>
<evidence type="ECO:0000259" key="8">
    <source>
        <dbReference type="Pfam" id="PF01435"/>
    </source>
</evidence>
<protein>
    <submittedName>
        <fullName evidence="9">Peptidase M48 Ste24p</fullName>
    </submittedName>
</protein>
<dbReference type="AlphaFoldDB" id="U5QKM9"/>
<dbReference type="InterPro" id="IPR001915">
    <property type="entry name" value="Peptidase_M48"/>
</dbReference>
<evidence type="ECO:0000256" key="6">
    <source>
        <dbReference type="RuleBase" id="RU003983"/>
    </source>
</evidence>
<evidence type="ECO:0000256" key="7">
    <source>
        <dbReference type="SAM" id="SignalP"/>
    </source>
</evidence>
<dbReference type="GO" id="GO:0046872">
    <property type="term" value="F:metal ion binding"/>
    <property type="evidence" value="ECO:0007669"/>
    <property type="project" value="UniProtKB-KW"/>
</dbReference>
<dbReference type="GO" id="GO:0004222">
    <property type="term" value="F:metalloendopeptidase activity"/>
    <property type="evidence" value="ECO:0007669"/>
    <property type="project" value="InterPro"/>
</dbReference>
<evidence type="ECO:0000313" key="10">
    <source>
        <dbReference type="Proteomes" id="UP000017396"/>
    </source>
</evidence>
<dbReference type="HOGENOM" id="CLU_029002_5_2_3"/>
<evidence type="ECO:0000256" key="4">
    <source>
        <dbReference type="ARBA" id="ARBA00022833"/>
    </source>
</evidence>
<dbReference type="eggNOG" id="COG4783">
    <property type="taxonomic scope" value="Bacteria"/>
</dbReference>
<dbReference type="GO" id="GO:0016020">
    <property type="term" value="C:membrane"/>
    <property type="evidence" value="ECO:0007669"/>
    <property type="project" value="TreeGrafter"/>
</dbReference>
<evidence type="ECO:0000256" key="5">
    <source>
        <dbReference type="ARBA" id="ARBA00023049"/>
    </source>
</evidence>
<dbReference type="GO" id="GO:0051603">
    <property type="term" value="P:proteolysis involved in protein catabolic process"/>
    <property type="evidence" value="ECO:0007669"/>
    <property type="project" value="TreeGrafter"/>
</dbReference>
<keyword evidence="3 6" id="KW-0378">Hydrolase</keyword>
<keyword evidence="5 6" id="KW-0482">Metalloprotease</keyword>
<gene>
    <name evidence="9" type="ORF">GKIL_3291</name>
</gene>
<dbReference type="STRING" id="1183438.GKIL_3291"/>
<organism evidence="9 10">
    <name type="scientific">Gloeobacter kilaueensis (strain ATCC BAA-2537 / CCAP 1431/1 / ULC 316 / JS1)</name>
    <dbReference type="NCBI Taxonomy" id="1183438"/>
    <lineage>
        <taxon>Bacteria</taxon>
        <taxon>Bacillati</taxon>
        <taxon>Cyanobacteriota</taxon>
        <taxon>Cyanophyceae</taxon>
        <taxon>Gloeobacterales</taxon>
        <taxon>Gloeobacteraceae</taxon>
        <taxon>Gloeobacter</taxon>
    </lineage>
</organism>
<keyword evidence="4 6" id="KW-0862">Zinc</keyword>
<evidence type="ECO:0000313" key="9">
    <source>
        <dbReference type="EMBL" id="AGY59537.1"/>
    </source>
</evidence>
<feature type="signal peptide" evidence="7">
    <location>
        <begin position="1"/>
        <end position="26"/>
    </location>
</feature>
<keyword evidence="7" id="KW-0732">Signal</keyword>
<feature type="domain" description="Peptidase M48" evidence="8">
    <location>
        <begin position="75"/>
        <end position="242"/>
    </location>
</feature>
<evidence type="ECO:0000256" key="3">
    <source>
        <dbReference type="ARBA" id="ARBA00022801"/>
    </source>
</evidence>
<dbReference type="InterPro" id="IPR051156">
    <property type="entry name" value="Mito/Outer_Membr_Metalloprot"/>
</dbReference>
<reference evidence="9 10" key="1">
    <citation type="journal article" date="2013" name="PLoS ONE">
        <title>Cultivation and Complete Genome Sequencing of Gloeobacter kilaueensis sp. nov., from a Lava Cave in Kilauea Caldera, Hawai'i.</title>
        <authorList>
            <person name="Saw J.H."/>
            <person name="Schatz M."/>
            <person name="Brown M.V."/>
            <person name="Kunkel D.D."/>
            <person name="Foster J.S."/>
            <person name="Shick H."/>
            <person name="Christensen S."/>
            <person name="Hou S."/>
            <person name="Wan X."/>
            <person name="Donachie S.P."/>
        </authorList>
    </citation>
    <scope>NUCLEOTIDE SEQUENCE [LARGE SCALE GENOMIC DNA]</scope>
    <source>
        <strain evidence="10">JS</strain>
    </source>
</reference>
<dbReference type="PATRIC" id="fig|1183438.3.peg.3234"/>
<dbReference type="Proteomes" id="UP000017396">
    <property type="component" value="Chromosome"/>
</dbReference>
<dbReference type="OrthoDB" id="9810445at2"/>
<dbReference type="Pfam" id="PF01435">
    <property type="entry name" value="Peptidase_M48"/>
    <property type="match status" value="1"/>
</dbReference>
<dbReference type="EMBL" id="CP003587">
    <property type="protein sequence ID" value="AGY59537.1"/>
    <property type="molecule type" value="Genomic_DNA"/>
</dbReference>
<comment type="cofactor">
    <cofactor evidence="6">
        <name>Zn(2+)</name>
        <dbReference type="ChEBI" id="CHEBI:29105"/>
    </cofactor>
    <text evidence="6">Binds 1 zinc ion per subunit.</text>
</comment>
<sequence>MGKGLLPALLLAATVTLALPAPAVLAQGGVLENLLQAFTLSSLSDRQEVQLGSEINRQLVRSGQIRLVPASAALRRVQDVAAVVAQASDRPNIPYTVQVVADKSINAFATMGGYVYVTTGLLRAVDNDAQLAGVLAHEMGHIAAKHALRQMKDAAITQAGEAALGLEHSALVNIGAKLFFLRYSRADEYEADRRGLFTLARTPYPPRSLPDFLRKLENLPSNPEFLSSHPSPPNRVKKLEQLIAQYHLDRNNGGRL</sequence>
<dbReference type="PANTHER" id="PTHR22726:SF1">
    <property type="entry name" value="METALLOENDOPEPTIDASE OMA1, MITOCHONDRIAL"/>
    <property type="match status" value="1"/>
</dbReference>
<keyword evidence="1 6" id="KW-0645">Protease</keyword>
<keyword evidence="10" id="KW-1185">Reference proteome</keyword>